<gene>
    <name evidence="1" type="ORF">KL86DES1_21263</name>
</gene>
<reference evidence="1" key="1">
    <citation type="submission" date="2016-08" db="EMBL/GenBank/DDBJ databases">
        <authorList>
            <person name="Seilhamer J.J."/>
        </authorList>
    </citation>
    <scope>NUCLEOTIDE SEQUENCE</scope>
    <source>
        <strain evidence="1">86-1</strain>
    </source>
</reference>
<dbReference type="EMBL" id="FMJC01000002">
    <property type="protein sequence ID" value="SCM73379.1"/>
    <property type="molecule type" value="Genomic_DNA"/>
</dbReference>
<sequence>MAACAARGKAGPVMGLRPLLGPPCIPPRSTPCPTLTDQCSFSGAATHEPRRRVGFGSL</sequence>
<dbReference type="AlphaFoldDB" id="A0A212L7S7"/>
<evidence type="ECO:0000313" key="1">
    <source>
        <dbReference type="EMBL" id="SCM73379.1"/>
    </source>
</evidence>
<organism evidence="1">
    <name type="scientific">uncultured Desulfovibrio sp</name>
    <dbReference type="NCBI Taxonomy" id="167968"/>
    <lineage>
        <taxon>Bacteria</taxon>
        <taxon>Pseudomonadati</taxon>
        <taxon>Thermodesulfobacteriota</taxon>
        <taxon>Desulfovibrionia</taxon>
        <taxon>Desulfovibrionales</taxon>
        <taxon>Desulfovibrionaceae</taxon>
        <taxon>Desulfovibrio</taxon>
        <taxon>environmental samples</taxon>
    </lineage>
</organism>
<proteinExistence type="predicted"/>
<accession>A0A212L7S7</accession>
<protein>
    <submittedName>
        <fullName evidence="1">Uncharacterized protein</fullName>
    </submittedName>
</protein>
<name>A0A212L7S7_9BACT</name>